<evidence type="ECO:0000256" key="5">
    <source>
        <dbReference type="ARBA" id="ARBA00023136"/>
    </source>
</evidence>
<dbReference type="OrthoDB" id="361483at2"/>
<dbReference type="PANTHER" id="PTHR38459">
    <property type="entry name" value="PROPHAGE BACTOPRENOL-LINKED GLUCOSE TRANSLOCASE HOMOLOG"/>
    <property type="match status" value="1"/>
</dbReference>
<comment type="similarity">
    <text evidence="2">Belongs to the GtrA family.</text>
</comment>
<keyword evidence="3 6" id="KW-0812">Transmembrane</keyword>
<dbReference type="KEGG" id="arf:AR1Y2_2901"/>
<organism evidence="8 9">
    <name type="scientific">Anaerostipes rhamnosivorans</name>
    <dbReference type="NCBI Taxonomy" id="1229621"/>
    <lineage>
        <taxon>Bacteria</taxon>
        <taxon>Bacillati</taxon>
        <taxon>Bacillota</taxon>
        <taxon>Clostridia</taxon>
        <taxon>Lachnospirales</taxon>
        <taxon>Lachnospiraceae</taxon>
        <taxon>Anaerostipes</taxon>
    </lineage>
</organism>
<dbReference type="EMBL" id="CP040058">
    <property type="protein sequence ID" value="QCP36355.1"/>
    <property type="molecule type" value="Genomic_DNA"/>
</dbReference>
<reference evidence="8 9" key="1">
    <citation type="submission" date="2019-05" db="EMBL/GenBank/DDBJ databases">
        <title>Complete genome sequencing of Anaerostipes rhamnosivorans.</title>
        <authorList>
            <person name="Bui T.P.N."/>
            <person name="de Vos W.M."/>
        </authorList>
    </citation>
    <scope>NUCLEOTIDE SEQUENCE [LARGE SCALE GENOMIC DNA]</scope>
    <source>
        <strain evidence="8 9">1y2</strain>
    </source>
</reference>
<sequence>MMNLIKKLWYNQGLRYLFFGGCTTLVNLVIFNVLVYTFHINYTISNIISVIAAILFAYVVNKLFVFSSSCSSWKEVFLEFYRFVLGRLSTMVIEVGGVYVLVQFIGQAKWLAKLETQVIVVIVNYFISKFLVFKHTQPERD</sequence>
<feature type="transmembrane region" description="Helical" evidence="6">
    <location>
        <begin position="114"/>
        <end position="133"/>
    </location>
</feature>
<evidence type="ECO:0000313" key="9">
    <source>
        <dbReference type="Proteomes" id="UP000298653"/>
    </source>
</evidence>
<accession>A0A4P8IHP3</accession>
<evidence type="ECO:0000256" key="3">
    <source>
        <dbReference type="ARBA" id="ARBA00022692"/>
    </source>
</evidence>
<proteinExistence type="inferred from homology"/>
<feature type="transmembrane region" description="Helical" evidence="6">
    <location>
        <begin position="16"/>
        <end position="35"/>
    </location>
</feature>
<evidence type="ECO:0000256" key="2">
    <source>
        <dbReference type="ARBA" id="ARBA00009399"/>
    </source>
</evidence>
<dbReference type="Proteomes" id="UP000298653">
    <property type="component" value="Chromosome"/>
</dbReference>
<evidence type="ECO:0000259" key="7">
    <source>
        <dbReference type="Pfam" id="PF04138"/>
    </source>
</evidence>
<feature type="transmembrane region" description="Helical" evidence="6">
    <location>
        <begin position="80"/>
        <end position="102"/>
    </location>
</feature>
<comment type="subcellular location">
    <subcellularLocation>
        <location evidence="1">Membrane</location>
        <topology evidence="1">Multi-pass membrane protein</topology>
    </subcellularLocation>
</comment>
<dbReference type="GO" id="GO:0005886">
    <property type="term" value="C:plasma membrane"/>
    <property type="evidence" value="ECO:0007669"/>
    <property type="project" value="TreeGrafter"/>
</dbReference>
<dbReference type="RefSeq" id="WP_137329606.1">
    <property type="nucleotide sequence ID" value="NZ_CP040058.1"/>
</dbReference>
<gene>
    <name evidence="8" type="ORF">AR1Y2_2901</name>
</gene>
<keyword evidence="5 6" id="KW-0472">Membrane</keyword>
<evidence type="ECO:0000256" key="1">
    <source>
        <dbReference type="ARBA" id="ARBA00004141"/>
    </source>
</evidence>
<evidence type="ECO:0000313" key="8">
    <source>
        <dbReference type="EMBL" id="QCP36355.1"/>
    </source>
</evidence>
<feature type="domain" description="GtrA/DPMS transmembrane" evidence="7">
    <location>
        <begin position="15"/>
        <end position="133"/>
    </location>
</feature>
<feature type="transmembrane region" description="Helical" evidence="6">
    <location>
        <begin position="42"/>
        <end position="60"/>
    </location>
</feature>
<dbReference type="Pfam" id="PF04138">
    <property type="entry name" value="GtrA_DPMS_TM"/>
    <property type="match status" value="1"/>
</dbReference>
<keyword evidence="4 6" id="KW-1133">Transmembrane helix</keyword>
<dbReference type="PANTHER" id="PTHR38459:SF5">
    <property type="entry name" value="CELL WALL TEICHOIC ACID GLYCOSYLATION PROTEIN GTCA"/>
    <property type="match status" value="1"/>
</dbReference>
<protein>
    <submittedName>
        <fullName evidence="8">Cell wall teichoic acid glycosylation protein gtcA</fullName>
    </submittedName>
</protein>
<dbReference type="GO" id="GO:0000271">
    <property type="term" value="P:polysaccharide biosynthetic process"/>
    <property type="evidence" value="ECO:0007669"/>
    <property type="project" value="InterPro"/>
</dbReference>
<dbReference type="AlphaFoldDB" id="A0A4P8IHP3"/>
<evidence type="ECO:0000256" key="4">
    <source>
        <dbReference type="ARBA" id="ARBA00022989"/>
    </source>
</evidence>
<name>A0A4P8IHP3_9FIRM</name>
<dbReference type="InterPro" id="IPR051401">
    <property type="entry name" value="GtrA_CellWall_Glycosyl"/>
</dbReference>
<dbReference type="InterPro" id="IPR007267">
    <property type="entry name" value="GtrA_DPMS_TM"/>
</dbReference>
<keyword evidence="9" id="KW-1185">Reference proteome</keyword>
<evidence type="ECO:0000256" key="6">
    <source>
        <dbReference type="SAM" id="Phobius"/>
    </source>
</evidence>